<protein>
    <recommendedName>
        <fullName evidence="3">TonB C-terminal domain-containing protein</fullName>
    </recommendedName>
</protein>
<evidence type="ECO:0008006" key="3">
    <source>
        <dbReference type="Google" id="ProtNLM"/>
    </source>
</evidence>
<evidence type="ECO:0000313" key="1">
    <source>
        <dbReference type="EMBL" id="KYG64579.1"/>
    </source>
</evidence>
<organism evidence="1 2">
    <name type="scientific">Bdellovibrio bacteriovorus</name>
    <dbReference type="NCBI Taxonomy" id="959"/>
    <lineage>
        <taxon>Bacteria</taxon>
        <taxon>Pseudomonadati</taxon>
        <taxon>Bdellovibrionota</taxon>
        <taxon>Bdellovibrionia</taxon>
        <taxon>Bdellovibrionales</taxon>
        <taxon>Pseudobdellovibrionaceae</taxon>
        <taxon>Bdellovibrio</taxon>
    </lineage>
</organism>
<sequence>MNLRLILEDNAGNVTRQIPVTEKKAQLIQRSDTKRLEVVTDTAALTKEKIKFSKLADLDFDEMKNKKFPLGNFGSLRLVEAIETVPVDGSVRADEKKDLKASMLLAFAILLLLISIIKFAPKENAKVTEELKQQVVKIVQTKEMKRKTVAPTNNMAADPTATKMPTKRAELVKRSGALSALGSLRSGKQRGGLNLGAVNTTAGIGLGGTGGSGGVQTSLYGKGITSAPLGTGGNIQGGGGYGTKGKGGGQAGYGSLSLVGSAGGAPVPLGAEAEVAQGLDRSAIDEVIRRNLGQVRFCYEQALQGTPNLSGRVAMGFTIGGNGLVKSASVENSSMANKGVEDCITMRLKTWKFPVPQGGVDVKVTYPFVLRRQGQG</sequence>
<dbReference type="AlphaFoldDB" id="A0A150WKP6"/>
<dbReference type="InterPro" id="IPR049806">
    <property type="entry name" value="MasK-like_C"/>
</dbReference>
<dbReference type="NCBIfam" id="NF033768">
    <property type="entry name" value="myxo_SS_tail"/>
    <property type="match status" value="1"/>
</dbReference>
<evidence type="ECO:0000313" key="2">
    <source>
        <dbReference type="Proteomes" id="UP000075391"/>
    </source>
</evidence>
<gene>
    <name evidence="1" type="ORF">AZI85_03990</name>
</gene>
<dbReference type="Proteomes" id="UP000075391">
    <property type="component" value="Unassembled WGS sequence"/>
</dbReference>
<dbReference type="EMBL" id="LUKF01000012">
    <property type="protein sequence ID" value="KYG64579.1"/>
    <property type="molecule type" value="Genomic_DNA"/>
</dbReference>
<proteinExistence type="predicted"/>
<name>A0A150WKP6_BDEBC</name>
<dbReference type="RefSeq" id="WP_063243550.1">
    <property type="nucleotide sequence ID" value="NZ_CP168967.1"/>
</dbReference>
<reference evidence="1 2" key="1">
    <citation type="submission" date="2016-03" db="EMBL/GenBank/DDBJ databases">
        <authorList>
            <person name="Ploux O."/>
        </authorList>
    </citation>
    <scope>NUCLEOTIDE SEQUENCE [LARGE SCALE GENOMIC DNA]</scope>
    <source>
        <strain evidence="1 2">BER2</strain>
    </source>
</reference>
<accession>A0A150WKP6</accession>
<dbReference type="OrthoDB" id="5290168at2"/>
<comment type="caution">
    <text evidence="1">The sequence shown here is derived from an EMBL/GenBank/DDBJ whole genome shotgun (WGS) entry which is preliminary data.</text>
</comment>